<dbReference type="GO" id="GO:0005737">
    <property type="term" value="C:cytoplasm"/>
    <property type="evidence" value="ECO:0007669"/>
    <property type="project" value="UniProtKB-SubCell"/>
</dbReference>
<dbReference type="InterPro" id="IPR056792">
    <property type="entry name" value="PRC_RimM"/>
</dbReference>
<feature type="domain" description="Ribosome maturation factor RimM PRC barrel" evidence="7">
    <location>
        <begin position="103"/>
        <end position="165"/>
    </location>
</feature>
<dbReference type="NCBIfam" id="TIGR02273">
    <property type="entry name" value="16S_RimM"/>
    <property type="match status" value="1"/>
</dbReference>
<dbReference type="AlphaFoldDB" id="A0A1B6VNE6"/>
<keyword evidence="2 5" id="KW-0690">Ribosome biogenesis</keyword>
<dbReference type="PANTHER" id="PTHR33692:SF1">
    <property type="entry name" value="RIBOSOME MATURATION FACTOR RIMM"/>
    <property type="match status" value="1"/>
</dbReference>
<gene>
    <name evidence="5" type="primary">rimM</name>
    <name evidence="8" type="ORF">A0123_00301</name>
</gene>
<sequence>MPPFKPDSDVLIATIGRPHGVRGLVHLHAATDDPASVEMFGALHDERGVVWTASWVSPGVAALTDAQGNTLPDRTAAERLVNRRLYVARELLPAVEEDEFYHADLIGMTAVSEDGEVLGTVSIVHDYGAGVSIEIDRGLIVPFTLACVPHVDLAHRRVTVVPPVEVEVEGDLDGEVQVRT</sequence>
<comment type="similarity">
    <text evidence="5">Belongs to the RimM family.</text>
</comment>
<dbReference type="Proteomes" id="UP000077786">
    <property type="component" value="Unassembled WGS sequence"/>
</dbReference>
<dbReference type="OrthoDB" id="9788191at2"/>
<evidence type="ECO:0000256" key="1">
    <source>
        <dbReference type="ARBA" id="ARBA00022490"/>
    </source>
</evidence>
<comment type="function">
    <text evidence="5">An accessory protein needed during the final step in the assembly of 30S ribosomal subunit, possibly for assembly of the head region. Essential for efficient processing of 16S rRNA. May be needed both before and after RbfA during the maturation of 16S rRNA. It has affinity for free ribosomal 30S subunits but not for 70S ribosomes.</text>
</comment>
<dbReference type="InterPro" id="IPR002676">
    <property type="entry name" value="RimM_N"/>
</dbReference>
<protein>
    <recommendedName>
        <fullName evidence="5">Ribosome maturation factor RimM</fullName>
    </recommendedName>
</protein>
<keyword evidence="4 5" id="KW-0143">Chaperone</keyword>
<dbReference type="InterPro" id="IPR036976">
    <property type="entry name" value="RimM_N_sf"/>
</dbReference>
<proteinExistence type="inferred from homology"/>
<dbReference type="HAMAP" id="MF_00014">
    <property type="entry name" value="Ribosome_mat_RimM"/>
    <property type="match status" value="1"/>
</dbReference>
<dbReference type="PATRIC" id="fig|38307.3.peg.319"/>
<evidence type="ECO:0000313" key="9">
    <source>
        <dbReference type="Proteomes" id="UP000077786"/>
    </source>
</evidence>
<evidence type="ECO:0000259" key="6">
    <source>
        <dbReference type="Pfam" id="PF01782"/>
    </source>
</evidence>
<dbReference type="Pfam" id="PF24986">
    <property type="entry name" value="PRC_RimM"/>
    <property type="match status" value="1"/>
</dbReference>
<dbReference type="Pfam" id="PF01782">
    <property type="entry name" value="RimM"/>
    <property type="match status" value="1"/>
</dbReference>
<dbReference type="Gene3D" id="2.40.30.60">
    <property type="entry name" value="RimM"/>
    <property type="match status" value="1"/>
</dbReference>
<keyword evidence="1 5" id="KW-0963">Cytoplasm</keyword>
<comment type="subunit">
    <text evidence="5">Binds ribosomal protein uS19.</text>
</comment>
<dbReference type="SUPFAM" id="SSF50346">
    <property type="entry name" value="PRC-barrel domain"/>
    <property type="match status" value="1"/>
</dbReference>
<dbReference type="InterPro" id="IPR011033">
    <property type="entry name" value="PRC_barrel-like_sf"/>
</dbReference>
<evidence type="ECO:0000313" key="8">
    <source>
        <dbReference type="EMBL" id="OAJ68741.1"/>
    </source>
</evidence>
<dbReference type="InterPro" id="IPR009000">
    <property type="entry name" value="Transl_B-barrel_sf"/>
</dbReference>
<dbReference type="Gene3D" id="2.30.30.240">
    <property type="entry name" value="PRC-barrel domain"/>
    <property type="match status" value="1"/>
</dbReference>
<dbReference type="GO" id="GO:0005840">
    <property type="term" value="C:ribosome"/>
    <property type="evidence" value="ECO:0007669"/>
    <property type="project" value="InterPro"/>
</dbReference>
<comment type="domain">
    <text evidence="5">The PRC barrel domain binds ribosomal protein uS19.</text>
</comment>
<evidence type="ECO:0000256" key="4">
    <source>
        <dbReference type="ARBA" id="ARBA00023186"/>
    </source>
</evidence>
<name>A0A1B6VNE6_9PROT</name>
<evidence type="ECO:0000256" key="3">
    <source>
        <dbReference type="ARBA" id="ARBA00022552"/>
    </source>
</evidence>
<feature type="domain" description="RimM N-terminal" evidence="6">
    <location>
        <begin position="12"/>
        <end position="90"/>
    </location>
</feature>
<dbReference type="GO" id="GO:0043022">
    <property type="term" value="F:ribosome binding"/>
    <property type="evidence" value="ECO:0007669"/>
    <property type="project" value="InterPro"/>
</dbReference>
<dbReference type="InterPro" id="IPR011961">
    <property type="entry name" value="RimM"/>
</dbReference>
<comment type="subcellular location">
    <subcellularLocation>
        <location evidence="5">Cytoplasm</location>
    </subcellularLocation>
</comment>
<accession>A0A1B6VNE6</accession>
<dbReference type="GO" id="GO:0006364">
    <property type="term" value="P:rRNA processing"/>
    <property type="evidence" value="ECO:0007669"/>
    <property type="project" value="UniProtKB-UniRule"/>
</dbReference>
<reference evidence="8 9" key="1">
    <citation type="submission" date="2016-03" db="EMBL/GenBank/DDBJ databases">
        <title>Draft genome sequence of Gluconobacter cerinus strain CECT 9110.</title>
        <authorList>
            <person name="Sainz F."/>
            <person name="Mas A."/>
            <person name="Torija M.J."/>
        </authorList>
    </citation>
    <scope>NUCLEOTIDE SEQUENCE [LARGE SCALE GENOMIC DNA]</scope>
    <source>
        <strain evidence="8 9">CECT 9110</strain>
    </source>
</reference>
<organism evidence="8 9">
    <name type="scientific">Gluconobacter cerinus</name>
    <dbReference type="NCBI Taxonomy" id="38307"/>
    <lineage>
        <taxon>Bacteria</taxon>
        <taxon>Pseudomonadati</taxon>
        <taxon>Pseudomonadota</taxon>
        <taxon>Alphaproteobacteria</taxon>
        <taxon>Acetobacterales</taxon>
        <taxon>Acetobacteraceae</taxon>
        <taxon>Gluconobacter</taxon>
    </lineage>
</organism>
<dbReference type="SUPFAM" id="SSF50447">
    <property type="entry name" value="Translation proteins"/>
    <property type="match status" value="1"/>
</dbReference>
<keyword evidence="3 5" id="KW-0698">rRNA processing</keyword>
<evidence type="ECO:0000256" key="2">
    <source>
        <dbReference type="ARBA" id="ARBA00022517"/>
    </source>
</evidence>
<dbReference type="EMBL" id="LUTU01000004">
    <property type="protein sequence ID" value="OAJ68741.1"/>
    <property type="molecule type" value="Genomic_DNA"/>
</dbReference>
<dbReference type="RefSeq" id="WP_064273076.1">
    <property type="nucleotide sequence ID" value="NZ_LUTU01000004.1"/>
</dbReference>
<evidence type="ECO:0000256" key="5">
    <source>
        <dbReference type="HAMAP-Rule" id="MF_00014"/>
    </source>
</evidence>
<evidence type="ECO:0000259" key="7">
    <source>
        <dbReference type="Pfam" id="PF24986"/>
    </source>
</evidence>
<dbReference type="GO" id="GO:0042274">
    <property type="term" value="P:ribosomal small subunit biogenesis"/>
    <property type="evidence" value="ECO:0007669"/>
    <property type="project" value="UniProtKB-UniRule"/>
</dbReference>
<comment type="caution">
    <text evidence="8">The sequence shown here is derived from an EMBL/GenBank/DDBJ whole genome shotgun (WGS) entry which is preliminary data.</text>
</comment>
<dbReference type="PANTHER" id="PTHR33692">
    <property type="entry name" value="RIBOSOME MATURATION FACTOR RIMM"/>
    <property type="match status" value="1"/>
</dbReference>